<dbReference type="Pfam" id="PF02121">
    <property type="entry name" value="IP_trans"/>
    <property type="match status" value="1"/>
</dbReference>
<evidence type="ECO:0000259" key="2">
    <source>
        <dbReference type="Pfam" id="PF02121"/>
    </source>
</evidence>
<dbReference type="SUPFAM" id="SSF55961">
    <property type="entry name" value="Bet v1-like"/>
    <property type="match status" value="1"/>
</dbReference>
<evidence type="ECO:0000313" key="4">
    <source>
        <dbReference type="Proteomes" id="UP000663889"/>
    </source>
</evidence>
<dbReference type="FunFam" id="3.30.530.20:FF:000028">
    <property type="entry name" value="Phosphatidylinositol transfer protein 5"/>
    <property type="match status" value="1"/>
</dbReference>
<keyword evidence="1" id="KW-0732">Signal</keyword>
<dbReference type="GO" id="GO:0008526">
    <property type="term" value="F:phosphatidylinositol transfer activity"/>
    <property type="evidence" value="ECO:0007669"/>
    <property type="project" value="TreeGrafter"/>
</dbReference>
<dbReference type="Gene3D" id="3.30.530.20">
    <property type="match status" value="1"/>
</dbReference>
<dbReference type="GO" id="GO:0005737">
    <property type="term" value="C:cytoplasm"/>
    <property type="evidence" value="ECO:0007669"/>
    <property type="project" value="UniProtKB-ARBA"/>
</dbReference>
<dbReference type="InterPro" id="IPR055261">
    <property type="entry name" value="PI_transfer_N"/>
</dbReference>
<dbReference type="InterPro" id="IPR023393">
    <property type="entry name" value="START-like_dom_sf"/>
</dbReference>
<dbReference type="AlphaFoldDB" id="A0A814KFQ9"/>
<dbReference type="PANTHER" id="PTHR10658:SF11">
    <property type="entry name" value="VIBRATOR, ISOFORM B"/>
    <property type="match status" value="1"/>
</dbReference>
<name>A0A814KFQ9_9BILA</name>
<feature type="signal peptide" evidence="1">
    <location>
        <begin position="1"/>
        <end position="22"/>
    </location>
</feature>
<accession>A0A814KFQ9</accession>
<dbReference type="EMBL" id="CAJNOU010000626">
    <property type="protein sequence ID" value="CAF1050777.1"/>
    <property type="molecule type" value="Genomic_DNA"/>
</dbReference>
<sequence>MRSHFLLVYVLISVKLSPKIFLTTTGKQILYNYYLIPLKMLITEFRIILPMTVEEYQVAQLFATAKVSKQNTGGGEGVEILANEPFVKPMAEGFLGKYNTGQYTNKIYHLGSRVPSWVRYIFSDTSLSMHEEAWNAYPYCKTVLKNPYMKENMIIDISTLHVPDRGESENVHQLTGDELKKRHIIYINIADKVSRADYKPEDDPEKFKSTKTGRGPLLSSEPWYKTCEPHMCCYKLVREKFKWFGLQTRVENLIMSQEERLFRNFHRQLFCWTDEWYGLTMQDIRALEATTVDELNKERATGEKKGFTTEE</sequence>
<reference evidence="3" key="1">
    <citation type="submission" date="2021-02" db="EMBL/GenBank/DDBJ databases">
        <authorList>
            <person name="Nowell W R."/>
        </authorList>
    </citation>
    <scope>NUCLEOTIDE SEQUENCE</scope>
</reference>
<proteinExistence type="predicted"/>
<dbReference type="Proteomes" id="UP000663889">
    <property type="component" value="Unassembled WGS sequence"/>
</dbReference>
<dbReference type="GO" id="GO:0035091">
    <property type="term" value="F:phosphatidylinositol binding"/>
    <property type="evidence" value="ECO:0007669"/>
    <property type="project" value="TreeGrafter"/>
</dbReference>
<feature type="domain" description="Phosphatidylinositol transfer protein N-terminal" evidence="2">
    <location>
        <begin position="40"/>
        <end position="291"/>
    </location>
</feature>
<evidence type="ECO:0000313" key="3">
    <source>
        <dbReference type="EMBL" id="CAF1050777.1"/>
    </source>
</evidence>
<protein>
    <recommendedName>
        <fullName evidence="2">Phosphatidylinositol transfer protein N-terminal domain-containing protein</fullName>
    </recommendedName>
</protein>
<dbReference type="GO" id="GO:0031210">
    <property type="term" value="F:phosphatidylcholine binding"/>
    <property type="evidence" value="ECO:0007669"/>
    <property type="project" value="TreeGrafter"/>
</dbReference>
<gene>
    <name evidence="3" type="ORF">SEV965_LOCUS13326</name>
</gene>
<evidence type="ECO:0000256" key="1">
    <source>
        <dbReference type="SAM" id="SignalP"/>
    </source>
</evidence>
<comment type="caution">
    <text evidence="3">The sequence shown here is derived from an EMBL/GenBank/DDBJ whole genome shotgun (WGS) entry which is preliminary data.</text>
</comment>
<dbReference type="GO" id="GO:0071944">
    <property type="term" value="C:cell periphery"/>
    <property type="evidence" value="ECO:0007669"/>
    <property type="project" value="UniProtKB-ARBA"/>
</dbReference>
<feature type="chain" id="PRO_5032267958" description="Phosphatidylinositol transfer protein N-terminal domain-containing protein" evidence="1">
    <location>
        <begin position="23"/>
        <end position="311"/>
    </location>
</feature>
<dbReference type="PRINTS" id="PR00391">
    <property type="entry name" value="PITRANSFER"/>
</dbReference>
<organism evidence="3 4">
    <name type="scientific">Rotaria sordida</name>
    <dbReference type="NCBI Taxonomy" id="392033"/>
    <lineage>
        <taxon>Eukaryota</taxon>
        <taxon>Metazoa</taxon>
        <taxon>Spiralia</taxon>
        <taxon>Gnathifera</taxon>
        <taxon>Rotifera</taxon>
        <taxon>Eurotatoria</taxon>
        <taxon>Bdelloidea</taxon>
        <taxon>Philodinida</taxon>
        <taxon>Philodinidae</taxon>
        <taxon>Rotaria</taxon>
    </lineage>
</organism>
<dbReference type="PANTHER" id="PTHR10658">
    <property type="entry name" value="PHOSPHATIDYLINOSITOL TRANSFER PROTEIN"/>
    <property type="match status" value="1"/>
</dbReference>
<dbReference type="InterPro" id="IPR001666">
    <property type="entry name" value="PI_transfer"/>
</dbReference>
<dbReference type="GO" id="GO:0008525">
    <property type="term" value="F:phosphatidylcholine transporter activity"/>
    <property type="evidence" value="ECO:0007669"/>
    <property type="project" value="TreeGrafter"/>
</dbReference>